<dbReference type="EnsemblPlants" id="OPUNC09G12580.1">
    <property type="protein sequence ID" value="OPUNC09G12580.1"/>
    <property type="gene ID" value="OPUNC09G12580"/>
</dbReference>
<keyword evidence="3" id="KW-1185">Reference proteome</keyword>
<evidence type="ECO:0000256" key="1">
    <source>
        <dbReference type="SAM" id="MobiDB-lite"/>
    </source>
</evidence>
<proteinExistence type="predicted"/>
<accession>A0A0E0M2J9</accession>
<feature type="compositionally biased region" description="Low complexity" evidence="1">
    <location>
        <begin position="14"/>
        <end position="36"/>
    </location>
</feature>
<protein>
    <submittedName>
        <fullName evidence="2">Uncharacterized protein</fullName>
    </submittedName>
</protein>
<feature type="region of interest" description="Disordered" evidence="1">
    <location>
        <begin position="1"/>
        <end position="36"/>
    </location>
</feature>
<dbReference type="Gramene" id="OPUNC09G12580.1">
    <property type="protein sequence ID" value="OPUNC09G12580.1"/>
    <property type="gene ID" value="OPUNC09G12580"/>
</dbReference>
<evidence type="ECO:0000313" key="3">
    <source>
        <dbReference type="Proteomes" id="UP000026962"/>
    </source>
</evidence>
<sequence length="110" mass="11776">MAEAELDHPLLTHATPDADALSPAATTSSSSKDSSYRLSILSSRLQCMDRRGQPERKATKRGREEGEEAAATVAWGVVEFPFDDDAAAAADVVGDEATWRRAPPGVFRSS</sequence>
<feature type="compositionally biased region" description="Basic and acidic residues" evidence="1">
    <location>
        <begin position="1"/>
        <end position="10"/>
    </location>
</feature>
<reference evidence="2" key="1">
    <citation type="submission" date="2015-04" db="UniProtKB">
        <authorList>
            <consortium name="EnsemblPlants"/>
        </authorList>
    </citation>
    <scope>IDENTIFICATION</scope>
</reference>
<dbReference type="HOGENOM" id="CLU_2175125_0_0_1"/>
<organism evidence="2">
    <name type="scientific">Oryza punctata</name>
    <name type="common">Red rice</name>
    <dbReference type="NCBI Taxonomy" id="4537"/>
    <lineage>
        <taxon>Eukaryota</taxon>
        <taxon>Viridiplantae</taxon>
        <taxon>Streptophyta</taxon>
        <taxon>Embryophyta</taxon>
        <taxon>Tracheophyta</taxon>
        <taxon>Spermatophyta</taxon>
        <taxon>Magnoliopsida</taxon>
        <taxon>Liliopsida</taxon>
        <taxon>Poales</taxon>
        <taxon>Poaceae</taxon>
        <taxon>BOP clade</taxon>
        <taxon>Oryzoideae</taxon>
        <taxon>Oryzeae</taxon>
        <taxon>Oryzinae</taxon>
        <taxon>Oryza</taxon>
    </lineage>
</organism>
<dbReference type="Proteomes" id="UP000026962">
    <property type="component" value="Chromosome 9"/>
</dbReference>
<name>A0A0E0M2J9_ORYPU</name>
<dbReference type="AlphaFoldDB" id="A0A0E0M2J9"/>
<evidence type="ECO:0000313" key="2">
    <source>
        <dbReference type="EnsemblPlants" id="OPUNC09G12580.1"/>
    </source>
</evidence>
<reference evidence="2" key="2">
    <citation type="submission" date="2018-05" db="EMBL/GenBank/DDBJ databases">
        <title>OpunRS2 (Oryza punctata Reference Sequence Version 2).</title>
        <authorList>
            <person name="Zhang J."/>
            <person name="Kudrna D."/>
            <person name="Lee S."/>
            <person name="Talag J."/>
            <person name="Welchert J."/>
            <person name="Wing R.A."/>
        </authorList>
    </citation>
    <scope>NUCLEOTIDE SEQUENCE [LARGE SCALE GENOMIC DNA]</scope>
</reference>